<evidence type="ECO:0000313" key="1">
    <source>
        <dbReference type="EMBL" id="HAR54368.1"/>
    </source>
</evidence>
<feature type="non-terminal residue" evidence="1">
    <location>
        <position position="1"/>
    </location>
</feature>
<organism evidence="1 2">
    <name type="scientific">Roseovarius nubinhibens</name>
    <dbReference type="NCBI Taxonomy" id="314263"/>
    <lineage>
        <taxon>Bacteria</taxon>
        <taxon>Pseudomonadati</taxon>
        <taxon>Pseudomonadota</taxon>
        <taxon>Alphaproteobacteria</taxon>
        <taxon>Rhodobacterales</taxon>
        <taxon>Roseobacteraceae</taxon>
        <taxon>Roseovarius</taxon>
    </lineage>
</organism>
<comment type="caution">
    <text evidence="1">The sequence shown here is derived from an EMBL/GenBank/DDBJ whole genome shotgun (WGS) entry which is preliminary data.</text>
</comment>
<accession>A0A348WIK6</accession>
<reference evidence="1 2" key="1">
    <citation type="journal article" date="2018" name="Nat. Biotechnol.">
        <title>A standardized bacterial taxonomy based on genome phylogeny substantially revises the tree of life.</title>
        <authorList>
            <person name="Parks D.H."/>
            <person name="Chuvochina M."/>
            <person name="Waite D.W."/>
            <person name="Rinke C."/>
            <person name="Skarshewski A."/>
            <person name="Chaumeil P.A."/>
            <person name="Hugenholtz P."/>
        </authorList>
    </citation>
    <scope>NUCLEOTIDE SEQUENCE [LARGE SCALE GENOMIC DNA]</scope>
    <source>
        <strain evidence="1">UBA9169</strain>
    </source>
</reference>
<evidence type="ECO:0000313" key="2">
    <source>
        <dbReference type="Proteomes" id="UP000264719"/>
    </source>
</evidence>
<name>A0A348WIK6_9RHOB</name>
<dbReference type="Gene3D" id="1.50.10.100">
    <property type="entry name" value="Chondroitin AC/alginate lyase"/>
    <property type="match status" value="1"/>
</dbReference>
<dbReference type="Proteomes" id="UP000264719">
    <property type="component" value="Unassembled WGS sequence"/>
</dbReference>
<sequence length="106" mass="11788">GKSIWQITPPDRAFAAELHGFAWLDDLAAVGDGPARKTAQAWIAEWIARYGAGRGPGWTADLAGRRLIRWISHAFLIMRGQEAEATDAFMLSLAQQSHFLGRRWQA</sequence>
<feature type="non-terminal residue" evidence="1">
    <location>
        <position position="106"/>
    </location>
</feature>
<proteinExistence type="predicted"/>
<dbReference type="EMBL" id="DMVW01000202">
    <property type="protein sequence ID" value="HAR54368.1"/>
    <property type="molecule type" value="Genomic_DNA"/>
</dbReference>
<dbReference type="InterPro" id="IPR008929">
    <property type="entry name" value="Chondroitin_lyas"/>
</dbReference>
<protein>
    <submittedName>
        <fullName evidence="1">Heparinase</fullName>
    </submittedName>
</protein>
<dbReference type="AlphaFoldDB" id="A0A348WIK6"/>
<gene>
    <name evidence="1" type="ORF">DCS45_21210</name>
</gene>